<evidence type="ECO:0000256" key="4">
    <source>
        <dbReference type="ARBA" id="ARBA00022801"/>
    </source>
</evidence>
<feature type="domain" description="Endoribonuclease YicC-like N-terminal" evidence="6">
    <location>
        <begin position="2"/>
        <end position="156"/>
    </location>
</feature>
<dbReference type="EMBL" id="VULZ01000006">
    <property type="protein sequence ID" value="MSS14739.1"/>
    <property type="molecule type" value="Genomic_DNA"/>
</dbReference>
<dbReference type="NCBIfam" id="TIGR00255">
    <property type="entry name" value="YicC/YloC family endoribonuclease"/>
    <property type="match status" value="1"/>
</dbReference>
<name>A0A6L5X2W4_9FIRM</name>
<proteinExistence type="inferred from homology"/>
<dbReference type="Pfam" id="PF08340">
    <property type="entry name" value="YicC-like_C"/>
    <property type="match status" value="1"/>
</dbReference>
<dbReference type="Proteomes" id="UP000481852">
    <property type="component" value="Unassembled WGS sequence"/>
</dbReference>
<comment type="cofactor">
    <cofactor evidence="1">
        <name>a divalent metal cation</name>
        <dbReference type="ChEBI" id="CHEBI:60240"/>
    </cofactor>
</comment>
<evidence type="ECO:0000256" key="5">
    <source>
        <dbReference type="ARBA" id="ARBA00035648"/>
    </source>
</evidence>
<protein>
    <submittedName>
        <fullName evidence="8">YicC family protein</fullName>
    </submittedName>
</protein>
<feature type="domain" description="Endoribonuclease YicC-like C-terminal" evidence="7">
    <location>
        <begin position="173"/>
        <end position="292"/>
    </location>
</feature>
<dbReference type="GO" id="GO:0004521">
    <property type="term" value="F:RNA endonuclease activity"/>
    <property type="evidence" value="ECO:0007669"/>
    <property type="project" value="InterPro"/>
</dbReference>
<evidence type="ECO:0000256" key="1">
    <source>
        <dbReference type="ARBA" id="ARBA00001968"/>
    </source>
</evidence>
<dbReference type="RefSeq" id="WP_154524902.1">
    <property type="nucleotide sequence ID" value="NZ_JAQYJL010000034.1"/>
</dbReference>
<evidence type="ECO:0000256" key="2">
    <source>
        <dbReference type="ARBA" id="ARBA00022722"/>
    </source>
</evidence>
<dbReference type="InterPro" id="IPR005229">
    <property type="entry name" value="YicC/YloC-like"/>
</dbReference>
<keyword evidence="2" id="KW-0540">Nuclease</keyword>
<comment type="caution">
    <text evidence="8">The sequence shown here is derived from an EMBL/GenBank/DDBJ whole genome shotgun (WGS) entry which is preliminary data.</text>
</comment>
<keyword evidence="4" id="KW-0378">Hydrolase</keyword>
<accession>A0A6L5X2W4</accession>
<dbReference type="GO" id="GO:0016787">
    <property type="term" value="F:hydrolase activity"/>
    <property type="evidence" value="ECO:0007669"/>
    <property type="project" value="UniProtKB-KW"/>
</dbReference>
<reference evidence="8 9" key="1">
    <citation type="submission" date="2019-08" db="EMBL/GenBank/DDBJ databases">
        <title>In-depth cultivation of the pig gut microbiome towards novel bacterial diversity and tailored functional studies.</title>
        <authorList>
            <person name="Wylensek D."/>
            <person name="Hitch T.C.A."/>
            <person name="Clavel T."/>
        </authorList>
    </citation>
    <scope>NUCLEOTIDE SEQUENCE [LARGE SCALE GENOMIC DNA]</scope>
    <source>
        <strain evidence="8 9">Oil+RF-744-WCA-WT-11</strain>
    </source>
</reference>
<dbReference type="PANTHER" id="PTHR30636:SF3">
    <property type="entry name" value="UPF0701 PROTEIN YICC"/>
    <property type="match status" value="1"/>
</dbReference>
<keyword evidence="9" id="KW-1185">Reference proteome</keyword>
<sequence>MIRSMTGFGRAECADSQLKFTVEVRSVNHRYLDASVRMPKEYAFLETLVRTELKKYIGRGKVEVSVTCEQLGEADLSLKLNEQLAQKYVDAYRELEERFGLRNDLTVSRLGGLDGIFTLSKGELDEEVIWNVLRQALDGALEKLVSAREAEGGNLKRDLLEKLDGMDSLVSKVQERYPEIIAAYRERIREKISEILSDDQIDENRIASEVVLYADRLATDEETVRLHSHIKAMQKELEKGGDVGRKLDFIAQEMNREANTILSKANDLVTADIGIGLKTEIEKIREQVQNIE</sequence>
<evidence type="ECO:0000313" key="8">
    <source>
        <dbReference type="EMBL" id="MSS14739.1"/>
    </source>
</evidence>
<gene>
    <name evidence="8" type="ORF">FYJ35_06735</name>
</gene>
<organism evidence="8 9">
    <name type="scientific">Porcincola intestinalis</name>
    <dbReference type="NCBI Taxonomy" id="2606632"/>
    <lineage>
        <taxon>Bacteria</taxon>
        <taxon>Bacillati</taxon>
        <taxon>Bacillota</taxon>
        <taxon>Clostridia</taxon>
        <taxon>Lachnospirales</taxon>
        <taxon>Lachnospiraceae</taxon>
        <taxon>Porcincola</taxon>
    </lineage>
</organism>
<comment type="similarity">
    <text evidence="5">Belongs to the YicC/YloC family.</text>
</comment>
<evidence type="ECO:0000259" key="7">
    <source>
        <dbReference type="Pfam" id="PF08340"/>
    </source>
</evidence>
<dbReference type="PANTHER" id="PTHR30636">
    <property type="entry name" value="UPF0701 PROTEIN YICC"/>
    <property type="match status" value="1"/>
</dbReference>
<dbReference type="AlphaFoldDB" id="A0A6L5X2W4"/>
<dbReference type="InterPro" id="IPR013551">
    <property type="entry name" value="YicC-like_C"/>
</dbReference>
<evidence type="ECO:0000313" key="9">
    <source>
        <dbReference type="Proteomes" id="UP000481852"/>
    </source>
</evidence>
<keyword evidence="3" id="KW-0255">Endonuclease</keyword>
<evidence type="ECO:0000259" key="6">
    <source>
        <dbReference type="Pfam" id="PF03755"/>
    </source>
</evidence>
<evidence type="ECO:0000256" key="3">
    <source>
        <dbReference type="ARBA" id="ARBA00022759"/>
    </source>
</evidence>
<dbReference type="InterPro" id="IPR013527">
    <property type="entry name" value="YicC-like_N"/>
</dbReference>
<dbReference type="Pfam" id="PF03755">
    <property type="entry name" value="YicC-like_N"/>
    <property type="match status" value="1"/>
</dbReference>